<reference evidence="6 7" key="2">
    <citation type="journal article" date="2008" name="Nature">
        <title>The Phaeodactylum genome reveals the evolutionary history of diatom genomes.</title>
        <authorList>
            <person name="Bowler C."/>
            <person name="Allen A.E."/>
            <person name="Badger J.H."/>
            <person name="Grimwood J."/>
            <person name="Jabbari K."/>
            <person name="Kuo A."/>
            <person name="Maheswari U."/>
            <person name="Martens C."/>
            <person name="Maumus F."/>
            <person name="Otillar R.P."/>
            <person name="Rayko E."/>
            <person name="Salamov A."/>
            <person name="Vandepoele K."/>
            <person name="Beszteri B."/>
            <person name="Gruber A."/>
            <person name="Heijde M."/>
            <person name="Katinka M."/>
            <person name="Mock T."/>
            <person name="Valentin K."/>
            <person name="Verret F."/>
            <person name="Berges J.A."/>
            <person name="Brownlee C."/>
            <person name="Cadoret J.P."/>
            <person name="Chiovitti A."/>
            <person name="Choi C.J."/>
            <person name="Coesel S."/>
            <person name="De Martino A."/>
            <person name="Detter J.C."/>
            <person name="Durkin C."/>
            <person name="Falciatore A."/>
            <person name="Fournet J."/>
            <person name="Haruta M."/>
            <person name="Huysman M.J."/>
            <person name="Jenkins B.D."/>
            <person name="Jiroutova K."/>
            <person name="Jorgensen R.E."/>
            <person name="Joubert Y."/>
            <person name="Kaplan A."/>
            <person name="Kroger N."/>
            <person name="Kroth P.G."/>
            <person name="La Roche J."/>
            <person name="Lindquist E."/>
            <person name="Lommer M."/>
            <person name="Martin-Jezequel V."/>
            <person name="Lopez P.J."/>
            <person name="Lucas S."/>
            <person name="Mangogna M."/>
            <person name="McGinnis K."/>
            <person name="Medlin L.K."/>
            <person name="Montsant A."/>
            <person name="Oudot-Le Secq M.P."/>
            <person name="Napoli C."/>
            <person name="Obornik M."/>
            <person name="Parker M.S."/>
            <person name="Petit J.L."/>
            <person name="Porcel B.M."/>
            <person name="Poulsen N."/>
            <person name="Robison M."/>
            <person name="Rychlewski L."/>
            <person name="Rynearson T.A."/>
            <person name="Schmutz J."/>
            <person name="Shapiro H."/>
            <person name="Siaut M."/>
            <person name="Stanley M."/>
            <person name="Sussman M.R."/>
            <person name="Taylor A.R."/>
            <person name="Vardi A."/>
            <person name="von Dassow P."/>
            <person name="Vyverman W."/>
            <person name="Willis A."/>
            <person name="Wyrwicz L.S."/>
            <person name="Rokhsar D.S."/>
            <person name="Weissenbach J."/>
            <person name="Armbrust E.V."/>
            <person name="Green B.R."/>
            <person name="Van de Peer Y."/>
            <person name="Grigoriev I.V."/>
        </authorList>
    </citation>
    <scope>NUCLEOTIDE SEQUENCE [LARGE SCALE GENOMIC DNA]</scope>
    <source>
        <strain evidence="6 7">CCMP1335</strain>
    </source>
</reference>
<evidence type="ECO:0000256" key="3">
    <source>
        <dbReference type="ARBA" id="ARBA00022691"/>
    </source>
</evidence>
<dbReference type="HOGENOM" id="CLU_574284_0_0_1"/>
<dbReference type="PANTHER" id="PTHR12350:SF19">
    <property type="entry name" value="SET DOMAIN-CONTAINING PROTEIN"/>
    <property type="match status" value="1"/>
</dbReference>
<dbReference type="PROSITE" id="PS50280">
    <property type="entry name" value="SET"/>
    <property type="match status" value="1"/>
</dbReference>
<dbReference type="InterPro" id="IPR046341">
    <property type="entry name" value="SET_dom_sf"/>
</dbReference>
<dbReference type="InterPro" id="IPR001214">
    <property type="entry name" value="SET_dom"/>
</dbReference>
<feature type="domain" description="SET" evidence="4">
    <location>
        <begin position="120"/>
        <end position="266"/>
    </location>
</feature>
<dbReference type="GO" id="GO:0008168">
    <property type="term" value="F:methyltransferase activity"/>
    <property type="evidence" value="ECO:0007669"/>
    <property type="project" value="UniProtKB-KW"/>
</dbReference>
<keyword evidence="3" id="KW-0949">S-adenosyl-L-methionine</keyword>
<feature type="domain" description="Post-SET" evidence="5">
    <location>
        <begin position="276"/>
        <end position="292"/>
    </location>
</feature>
<dbReference type="RefSeq" id="XP_002296687.1">
    <property type="nucleotide sequence ID" value="XM_002296651.1"/>
</dbReference>
<dbReference type="PANTHER" id="PTHR12350">
    <property type="entry name" value="HISTONE-LYSINE N-METHYLTRANSFERASE-RELATED"/>
    <property type="match status" value="1"/>
</dbReference>
<evidence type="ECO:0000256" key="2">
    <source>
        <dbReference type="ARBA" id="ARBA00022679"/>
    </source>
</evidence>
<dbReference type="KEGG" id="tps:THAPSDRAFT_10363"/>
<proteinExistence type="predicted"/>
<name>B8LCF4_THAPS</name>
<evidence type="ECO:0000313" key="7">
    <source>
        <dbReference type="Proteomes" id="UP000001449"/>
    </source>
</evidence>
<dbReference type="Pfam" id="PF00856">
    <property type="entry name" value="SET"/>
    <property type="match status" value="2"/>
</dbReference>
<evidence type="ECO:0000313" key="6">
    <source>
        <dbReference type="EMBL" id="EED86888.1"/>
    </source>
</evidence>
<dbReference type="GeneID" id="7449977"/>
<gene>
    <name evidence="6" type="ORF">THAPSDRAFT_10363</name>
</gene>
<dbReference type="InterPro" id="IPR053201">
    <property type="entry name" value="Flavunoidine_N-MTase"/>
</dbReference>
<keyword evidence="7" id="KW-1185">Reference proteome</keyword>
<dbReference type="InterPro" id="IPR003616">
    <property type="entry name" value="Post-SET_dom"/>
</dbReference>
<organism evidence="6 7">
    <name type="scientific">Thalassiosira pseudonana</name>
    <name type="common">Marine diatom</name>
    <name type="synonym">Cyclotella nana</name>
    <dbReference type="NCBI Taxonomy" id="35128"/>
    <lineage>
        <taxon>Eukaryota</taxon>
        <taxon>Sar</taxon>
        <taxon>Stramenopiles</taxon>
        <taxon>Ochrophyta</taxon>
        <taxon>Bacillariophyta</taxon>
        <taxon>Coscinodiscophyceae</taxon>
        <taxon>Thalassiosirophycidae</taxon>
        <taxon>Thalassiosirales</taxon>
        <taxon>Thalassiosiraceae</taxon>
        <taxon>Thalassiosira</taxon>
    </lineage>
</organism>
<evidence type="ECO:0000259" key="5">
    <source>
        <dbReference type="PROSITE" id="PS50868"/>
    </source>
</evidence>
<dbReference type="Proteomes" id="UP000001449">
    <property type="component" value="Chromosome 16"/>
</dbReference>
<dbReference type="eggNOG" id="ENOG502S91I">
    <property type="taxonomic scope" value="Eukaryota"/>
</dbReference>
<keyword evidence="1" id="KW-0489">Methyltransferase</keyword>
<protein>
    <recommendedName>
        <fullName evidence="8">SET domain-containing protein</fullName>
    </recommendedName>
</protein>
<keyword evidence="2" id="KW-0808">Transferase</keyword>
<dbReference type="PROSITE" id="PS50868">
    <property type="entry name" value="POST_SET"/>
    <property type="match status" value="2"/>
</dbReference>
<sequence>MKFNLNLRLVATPSFVLPRSPSIIHSGMVLPLNIKPSREDIVVVDKPIPTPVSNNMLNSDPNGIALQSFDINSNFIVETISSIKSNTINAVDSSVSKPLEVEITEVDGKTRVTLHSIIPNGFAIADNEKFEGKKIIATKGFKAGEVLYIGHAALLDLSDMGNIFKLRVYEHDEDTENNFMNGVHPNRRFLNEYDNSATHSVDDHADGSKSDSTSKRQVYGWDGFMNHSCDTNAYFPLLSRSANEMSYKAIALRDIVAGEEVTCDYALFDYHCNGHEIELCACGSPNCRGKMTGFSGLSLCEKVNILSYVEQEIKDKFINDDNVVIFTSTLPTGIGLVCNGDEQHLVSTKRFDAGETIFTNHCTIVSKSDLSSKTFVVEIDGKYILLDKEHHFIHRDEYAEFLGFDSFMDHSCNPSTEQRYTSEEEYTLKAKRTILPGEKVTCDYTKLDGALGMKNAGTSSFQCKCGESNCYGMLVC</sequence>
<evidence type="ECO:0000259" key="4">
    <source>
        <dbReference type="PROSITE" id="PS50280"/>
    </source>
</evidence>
<feature type="domain" description="Post-SET" evidence="5">
    <location>
        <begin position="459"/>
        <end position="475"/>
    </location>
</feature>
<evidence type="ECO:0000256" key="1">
    <source>
        <dbReference type="ARBA" id="ARBA00022603"/>
    </source>
</evidence>
<dbReference type="SUPFAM" id="SSF82199">
    <property type="entry name" value="SET domain"/>
    <property type="match status" value="2"/>
</dbReference>
<dbReference type="InParanoid" id="B8LCF4"/>
<dbReference type="EMBL" id="DS999417">
    <property type="protein sequence ID" value="EED86888.1"/>
    <property type="molecule type" value="Genomic_DNA"/>
</dbReference>
<dbReference type="AlphaFoldDB" id="B8LCF4"/>
<dbReference type="SMART" id="SM00508">
    <property type="entry name" value="PostSET"/>
    <property type="match status" value="2"/>
</dbReference>
<dbReference type="GO" id="GO:0032259">
    <property type="term" value="P:methylation"/>
    <property type="evidence" value="ECO:0007669"/>
    <property type="project" value="UniProtKB-KW"/>
</dbReference>
<dbReference type="PaxDb" id="35128-Thaps10363"/>
<dbReference type="Gene3D" id="2.170.270.10">
    <property type="entry name" value="SET domain"/>
    <property type="match status" value="2"/>
</dbReference>
<evidence type="ECO:0008006" key="8">
    <source>
        <dbReference type="Google" id="ProtNLM"/>
    </source>
</evidence>
<reference evidence="6 7" key="1">
    <citation type="journal article" date="2004" name="Science">
        <title>The genome of the diatom Thalassiosira pseudonana: ecology, evolution, and metabolism.</title>
        <authorList>
            <person name="Armbrust E.V."/>
            <person name="Berges J.A."/>
            <person name="Bowler C."/>
            <person name="Green B.R."/>
            <person name="Martinez D."/>
            <person name="Putnam N.H."/>
            <person name="Zhou S."/>
            <person name="Allen A.E."/>
            <person name="Apt K.E."/>
            <person name="Bechner M."/>
            <person name="Brzezinski M.A."/>
            <person name="Chaal B.K."/>
            <person name="Chiovitti A."/>
            <person name="Davis A.K."/>
            <person name="Demarest M.S."/>
            <person name="Detter J.C."/>
            <person name="Glavina T."/>
            <person name="Goodstein D."/>
            <person name="Hadi M.Z."/>
            <person name="Hellsten U."/>
            <person name="Hildebrand M."/>
            <person name="Jenkins B.D."/>
            <person name="Jurka J."/>
            <person name="Kapitonov V.V."/>
            <person name="Kroger N."/>
            <person name="Lau W.W."/>
            <person name="Lane T.W."/>
            <person name="Larimer F.W."/>
            <person name="Lippmeier J.C."/>
            <person name="Lucas S."/>
            <person name="Medina M."/>
            <person name="Montsant A."/>
            <person name="Obornik M."/>
            <person name="Parker M.S."/>
            <person name="Palenik B."/>
            <person name="Pazour G.J."/>
            <person name="Richardson P.M."/>
            <person name="Rynearson T.A."/>
            <person name="Saito M.A."/>
            <person name="Schwartz D.C."/>
            <person name="Thamatrakoln K."/>
            <person name="Valentin K."/>
            <person name="Vardi A."/>
            <person name="Wilkerson F.P."/>
            <person name="Rokhsar D.S."/>
        </authorList>
    </citation>
    <scope>NUCLEOTIDE SEQUENCE [LARGE SCALE GENOMIC DNA]</scope>
    <source>
        <strain evidence="6 7">CCMP1335</strain>
    </source>
</reference>
<accession>B8LCF4</accession>